<keyword evidence="1" id="KW-0175">Coiled coil</keyword>
<organism evidence="3 4">
    <name type="scientific">Botrimarina mediterranea</name>
    <dbReference type="NCBI Taxonomy" id="2528022"/>
    <lineage>
        <taxon>Bacteria</taxon>
        <taxon>Pseudomonadati</taxon>
        <taxon>Planctomycetota</taxon>
        <taxon>Planctomycetia</taxon>
        <taxon>Pirellulales</taxon>
        <taxon>Lacipirellulaceae</taxon>
        <taxon>Botrimarina</taxon>
    </lineage>
</organism>
<evidence type="ECO:0000256" key="1">
    <source>
        <dbReference type="SAM" id="Coils"/>
    </source>
</evidence>
<evidence type="ECO:0000313" key="4">
    <source>
        <dbReference type="Proteomes" id="UP000316426"/>
    </source>
</evidence>
<dbReference type="KEGG" id="bmei:Spa11_04650"/>
<dbReference type="AlphaFoldDB" id="A0A518K3B7"/>
<sequence length="191" mass="21153">MSVATIEAPVDEPLRELVDDWARAEAGRAEDLQRLLEPLEQAVGQLSEWADRIAAAEAAEAEARRDATAKEQAADARRRRLEHDLKLARDRVTELEQLLLDRTEELLRMQAANNRLAAELREIGDDEPLLAEPMAEECRTDAPAPDGPLSYDEALTNDDGDLMAGADGGEPLPDFAAVEHVAERFARLRHN</sequence>
<evidence type="ECO:0000313" key="3">
    <source>
        <dbReference type="EMBL" id="QDV72291.1"/>
    </source>
</evidence>
<reference evidence="3 4" key="1">
    <citation type="submission" date="2019-02" db="EMBL/GenBank/DDBJ databases">
        <title>Deep-cultivation of Planctomycetes and their phenomic and genomic characterization uncovers novel biology.</title>
        <authorList>
            <person name="Wiegand S."/>
            <person name="Jogler M."/>
            <person name="Boedeker C."/>
            <person name="Pinto D."/>
            <person name="Vollmers J."/>
            <person name="Rivas-Marin E."/>
            <person name="Kohn T."/>
            <person name="Peeters S.H."/>
            <person name="Heuer A."/>
            <person name="Rast P."/>
            <person name="Oberbeckmann S."/>
            <person name="Bunk B."/>
            <person name="Jeske O."/>
            <person name="Meyerdierks A."/>
            <person name="Storesund J.E."/>
            <person name="Kallscheuer N."/>
            <person name="Luecker S."/>
            <person name="Lage O.M."/>
            <person name="Pohl T."/>
            <person name="Merkel B.J."/>
            <person name="Hornburger P."/>
            <person name="Mueller R.-W."/>
            <person name="Bruemmer F."/>
            <person name="Labrenz M."/>
            <person name="Spormann A.M."/>
            <person name="Op den Camp H."/>
            <person name="Overmann J."/>
            <person name="Amann R."/>
            <person name="Jetten M.S.M."/>
            <person name="Mascher T."/>
            <person name="Medema M.H."/>
            <person name="Devos D.P."/>
            <person name="Kaster A.-K."/>
            <person name="Ovreas L."/>
            <person name="Rohde M."/>
            <person name="Galperin M.Y."/>
            <person name="Jogler C."/>
        </authorList>
    </citation>
    <scope>NUCLEOTIDE SEQUENCE [LARGE SCALE GENOMIC DNA]</scope>
    <source>
        <strain evidence="3 4">Spa11</strain>
    </source>
</reference>
<gene>
    <name evidence="3" type="ORF">Spa11_04650</name>
</gene>
<feature type="coiled-coil region" evidence="1">
    <location>
        <begin position="39"/>
        <end position="98"/>
    </location>
</feature>
<dbReference type="Proteomes" id="UP000316426">
    <property type="component" value="Chromosome"/>
</dbReference>
<dbReference type="EMBL" id="CP036349">
    <property type="protein sequence ID" value="QDV72291.1"/>
    <property type="molecule type" value="Genomic_DNA"/>
</dbReference>
<evidence type="ECO:0000256" key="2">
    <source>
        <dbReference type="SAM" id="MobiDB-lite"/>
    </source>
</evidence>
<proteinExistence type="predicted"/>
<accession>A0A518K3B7</accession>
<dbReference type="RefSeq" id="WP_145106508.1">
    <property type="nucleotide sequence ID" value="NZ_CP036349.1"/>
</dbReference>
<keyword evidence="4" id="KW-1185">Reference proteome</keyword>
<protein>
    <submittedName>
        <fullName evidence="3">Uncharacterized protein</fullName>
    </submittedName>
</protein>
<feature type="region of interest" description="Disordered" evidence="2">
    <location>
        <begin position="139"/>
        <end position="171"/>
    </location>
</feature>
<name>A0A518K3B7_9BACT</name>